<dbReference type="SUPFAM" id="SSF53474">
    <property type="entry name" value="alpha/beta-Hydrolases"/>
    <property type="match status" value="1"/>
</dbReference>
<proteinExistence type="predicted"/>
<dbReference type="EMBL" id="CAJVPV010009586">
    <property type="protein sequence ID" value="CAG8643089.1"/>
    <property type="molecule type" value="Genomic_DNA"/>
</dbReference>
<comment type="caution">
    <text evidence="2">The sequence shown here is derived from an EMBL/GenBank/DDBJ whole genome shotgun (WGS) entry which is preliminary data.</text>
</comment>
<dbReference type="Gene3D" id="3.40.50.1820">
    <property type="entry name" value="alpha/beta hydrolase"/>
    <property type="match status" value="1"/>
</dbReference>
<accession>A0A9N9GY92</accession>
<evidence type="ECO:0000313" key="3">
    <source>
        <dbReference type="Proteomes" id="UP000789342"/>
    </source>
</evidence>
<dbReference type="Proteomes" id="UP000789342">
    <property type="component" value="Unassembled WGS sequence"/>
</dbReference>
<dbReference type="InterPro" id="IPR029058">
    <property type="entry name" value="AB_hydrolase_fold"/>
</dbReference>
<keyword evidence="1" id="KW-0812">Transmembrane</keyword>
<dbReference type="AlphaFoldDB" id="A0A9N9GY92"/>
<evidence type="ECO:0000313" key="2">
    <source>
        <dbReference type="EMBL" id="CAG8643089.1"/>
    </source>
</evidence>
<reference evidence="2" key="1">
    <citation type="submission" date="2021-06" db="EMBL/GenBank/DDBJ databases">
        <authorList>
            <person name="Kallberg Y."/>
            <person name="Tangrot J."/>
            <person name="Rosling A."/>
        </authorList>
    </citation>
    <scope>NUCLEOTIDE SEQUENCE</scope>
    <source>
        <strain evidence="2">CL551</strain>
    </source>
</reference>
<keyword evidence="1" id="KW-0472">Membrane</keyword>
<organism evidence="2 3">
    <name type="scientific">Acaulospora morrowiae</name>
    <dbReference type="NCBI Taxonomy" id="94023"/>
    <lineage>
        <taxon>Eukaryota</taxon>
        <taxon>Fungi</taxon>
        <taxon>Fungi incertae sedis</taxon>
        <taxon>Mucoromycota</taxon>
        <taxon>Glomeromycotina</taxon>
        <taxon>Glomeromycetes</taxon>
        <taxon>Diversisporales</taxon>
        <taxon>Acaulosporaceae</taxon>
        <taxon>Acaulospora</taxon>
    </lineage>
</organism>
<evidence type="ECO:0000256" key="1">
    <source>
        <dbReference type="SAM" id="Phobius"/>
    </source>
</evidence>
<gene>
    <name evidence="2" type="ORF">AMORRO_LOCUS9609</name>
</gene>
<dbReference type="OrthoDB" id="442243at2759"/>
<dbReference type="PANTHER" id="PTHR47842">
    <property type="entry name" value="EXPRESSED PROTEIN"/>
    <property type="match status" value="1"/>
</dbReference>
<protein>
    <submittedName>
        <fullName evidence="2">4575_t:CDS:1</fullName>
    </submittedName>
</protein>
<keyword evidence="1" id="KW-1133">Transmembrane helix</keyword>
<name>A0A9N9GY92_9GLOM</name>
<sequence>MSFLTRKIEERNKLLLIFIHGFKGDDKTFLDFPERLQRILTESRHEIDTESIIYPRYETKGELKASVGLFCNWLEKTVRVREEEIKRLDQRGVVWVCLCGHSMGGILAADTIIKYESQSAPKPNIIGLFAFDTPYYGLEKDLFPKLVVDRTYDLNQKFNNAYSTFAGVATTAGLMSSFTSTKSTSDTQSSGYGKLLGYGIGLVGAVAVAGTVVAQKEKIECWIRDHLQYVGVLWNQEELEKRVNDLIELSNFYFHCYYTTIPSNVFSSERTFIKPPPPEVKSYFTPVKCTASDEVDAHTTMFDPTREQYFTLGSVIYQRITEMLVMAEK</sequence>
<feature type="transmembrane region" description="Helical" evidence="1">
    <location>
        <begin position="195"/>
        <end position="214"/>
    </location>
</feature>
<dbReference type="PANTHER" id="PTHR47842:SF1">
    <property type="entry name" value="DUF676 DOMAIN-CONTAINING PROTEIN"/>
    <property type="match status" value="1"/>
</dbReference>
<keyword evidence="3" id="KW-1185">Reference proteome</keyword>